<dbReference type="GO" id="GO:0009086">
    <property type="term" value="P:methionine biosynthetic process"/>
    <property type="evidence" value="ECO:0007669"/>
    <property type="project" value="InterPro"/>
</dbReference>
<gene>
    <name evidence="2" type="ORF">EYH02_00400</name>
</gene>
<dbReference type="GO" id="GO:0008270">
    <property type="term" value="F:zinc ion binding"/>
    <property type="evidence" value="ECO:0007669"/>
    <property type="project" value="InterPro"/>
</dbReference>
<dbReference type="SUPFAM" id="SSF51726">
    <property type="entry name" value="UROD/MetE-like"/>
    <property type="match status" value="1"/>
</dbReference>
<proteinExistence type="predicted"/>
<evidence type="ECO:0000313" key="2">
    <source>
        <dbReference type="EMBL" id="HIP56522.1"/>
    </source>
</evidence>
<evidence type="ECO:0000259" key="1">
    <source>
        <dbReference type="Pfam" id="PF01717"/>
    </source>
</evidence>
<protein>
    <submittedName>
        <fullName evidence="2">Methionine synthase</fullName>
    </submittedName>
</protein>
<comment type="caution">
    <text evidence="2">The sequence shown here is derived from an EMBL/GenBank/DDBJ whole genome shotgun (WGS) entry which is preliminary data.</text>
</comment>
<accession>A0A832YYL8</accession>
<feature type="domain" description="Cobalamin-independent methionine synthase MetE C-terminal/archaeal" evidence="1">
    <location>
        <begin position="145"/>
        <end position="292"/>
    </location>
</feature>
<dbReference type="Gene3D" id="3.20.20.210">
    <property type="match status" value="1"/>
</dbReference>
<reference evidence="2" key="1">
    <citation type="journal article" date="2020" name="ISME J.">
        <title>Gammaproteobacteria mediating utilization of methyl-, sulfur- and petroleum organic compounds in deep ocean hydrothermal plumes.</title>
        <authorList>
            <person name="Zhou Z."/>
            <person name="Liu Y."/>
            <person name="Pan J."/>
            <person name="Cron B.R."/>
            <person name="Toner B.M."/>
            <person name="Anantharaman K."/>
            <person name="Breier J.A."/>
            <person name="Dick G.J."/>
            <person name="Li M."/>
        </authorList>
    </citation>
    <scope>NUCLEOTIDE SEQUENCE</scope>
    <source>
        <strain evidence="2">SZUA-1435</strain>
    </source>
</reference>
<dbReference type="InterPro" id="IPR002629">
    <property type="entry name" value="Met_Synth_C/arc"/>
</dbReference>
<name>A0A832YYL8_9CREN</name>
<dbReference type="AlphaFoldDB" id="A0A832YYL8"/>
<sequence length="324" mass="36252">MRTSHVGSFPLPYSLENVERVLRDLAELELDIAPYPQMRSFVEIYIEPLISAGIVEKRGDLYISTLEALDISRVPQPRIPEAEHSINIVKRYGLEFKGLRAPVTGPFTLASRIYVGDPSLGLSATALARPNIVREFFVPYVARFVEYLQSLGYNYVFLDEPILGIVVGKKRVLFGYSENDIVTALDTILSVLNRAEGGIHVCGALSPKLFEILCSVPRARYINIEFHDSRQNLDIVSRELLERYDKILAPGVVSSRNPAIESVDEIRSLINRVREVASDRVDLVSADCGFAGLREALPSCEECYAIAIEKLRRIVKAVRSLDVD</sequence>
<dbReference type="EMBL" id="DQTV01000008">
    <property type="protein sequence ID" value="HIP56522.1"/>
    <property type="molecule type" value="Genomic_DNA"/>
</dbReference>
<evidence type="ECO:0000313" key="3">
    <source>
        <dbReference type="Proteomes" id="UP000605805"/>
    </source>
</evidence>
<dbReference type="GO" id="GO:0003871">
    <property type="term" value="F:5-methyltetrahydropteroyltriglutamate-homocysteine S-methyltransferase activity"/>
    <property type="evidence" value="ECO:0007669"/>
    <property type="project" value="InterPro"/>
</dbReference>
<organism evidence="2 3">
    <name type="scientific">Ignisphaera aggregans</name>
    <dbReference type="NCBI Taxonomy" id="334771"/>
    <lineage>
        <taxon>Archaea</taxon>
        <taxon>Thermoproteota</taxon>
        <taxon>Thermoprotei</taxon>
        <taxon>Desulfurococcales</taxon>
        <taxon>Desulfurococcaceae</taxon>
        <taxon>Ignisphaera</taxon>
    </lineage>
</organism>
<dbReference type="Proteomes" id="UP000605805">
    <property type="component" value="Unassembled WGS sequence"/>
</dbReference>
<dbReference type="Pfam" id="PF01717">
    <property type="entry name" value="Meth_synt_2"/>
    <property type="match status" value="1"/>
</dbReference>
<dbReference type="InterPro" id="IPR038071">
    <property type="entry name" value="UROD/MetE-like_sf"/>
</dbReference>